<keyword evidence="1" id="KW-0547">Nucleotide-binding</keyword>
<dbReference type="Proteomes" id="UP001056384">
    <property type="component" value="Chromosome 1"/>
</dbReference>
<dbReference type="SMART" id="SM00330">
    <property type="entry name" value="PIPKc"/>
    <property type="match status" value="1"/>
</dbReference>
<evidence type="ECO:0000313" key="3">
    <source>
        <dbReference type="EMBL" id="USW47363.1"/>
    </source>
</evidence>
<evidence type="ECO:0000313" key="4">
    <source>
        <dbReference type="Proteomes" id="UP001056384"/>
    </source>
</evidence>
<dbReference type="SUPFAM" id="SSF56104">
    <property type="entry name" value="SAICAR synthase-like"/>
    <property type="match status" value="1"/>
</dbReference>
<gene>
    <name evidence="3" type="ORF">Slin15195_G006820</name>
</gene>
<evidence type="ECO:0000259" key="2">
    <source>
        <dbReference type="PROSITE" id="PS51455"/>
    </source>
</evidence>
<protein>
    <submittedName>
        <fullName evidence="3">Phosphatidylinositol-4-phosphate 5-kinase, core</fullName>
    </submittedName>
</protein>
<dbReference type="InterPro" id="IPR027483">
    <property type="entry name" value="PInositol-4-P-4/5-kinase_C_sf"/>
</dbReference>
<evidence type="ECO:0000256" key="1">
    <source>
        <dbReference type="PROSITE-ProRule" id="PRU00781"/>
    </source>
</evidence>
<dbReference type="GO" id="GO:0046854">
    <property type="term" value="P:phosphatidylinositol phosphate biosynthetic process"/>
    <property type="evidence" value="ECO:0007669"/>
    <property type="project" value="TreeGrafter"/>
</dbReference>
<dbReference type="InterPro" id="IPR023610">
    <property type="entry name" value="PInositol-4/5-P-5/4-kinase"/>
</dbReference>
<keyword evidence="1" id="KW-0418">Kinase</keyword>
<dbReference type="EMBL" id="CP099418">
    <property type="protein sequence ID" value="USW47363.1"/>
    <property type="molecule type" value="Genomic_DNA"/>
</dbReference>
<dbReference type="GO" id="GO:0005886">
    <property type="term" value="C:plasma membrane"/>
    <property type="evidence" value="ECO:0007669"/>
    <property type="project" value="TreeGrafter"/>
</dbReference>
<organism evidence="3 4">
    <name type="scientific">Septoria linicola</name>
    <dbReference type="NCBI Taxonomy" id="215465"/>
    <lineage>
        <taxon>Eukaryota</taxon>
        <taxon>Fungi</taxon>
        <taxon>Dikarya</taxon>
        <taxon>Ascomycota</taxon>
        <taxon>Pezizomycotina</taxon>
        <taxon>Dothideomycetes</taxon>
        <taxon>Dothideomycetidae</taxon>
        <taxon>Mycosphaerellales</taxon>
        <taxon>Mycosphaerellaceae</taxon>
        <taxon>Septoria</taxon>
    </lineage>
</organism>
<dbReference type="GO" id="GO:0005524">
    <property type="term" value="F:ATP binding"/>
    <property type="evidence" value="ECO:0007669"/>
    <property type="project" value="UniProtKB-UniRule"/>
</dbReference>
<feature type="domain" description="PIPK" evidence="2">
    <location>
        <begin position="1"/>
        <end position="342"/>
    </location>
</feature>
<dbReference type="Pfam" id="PF01504">
    <property type="entry name" value="PIP5K"/>
    <property type="match status" value="1"/>
</dbReference>
<sequence>MARREKTIARSITHSILHSSEKRPNVFARLPNYFWLYYLKFECVREELFKVLRETWQINEHEYRASFGVDEASRRRLKAMGDMGFSGSTFFATQDQQYIVKSIPRHFEHSFFKNDLMVPYVDYMQQNPNSLLTRITNFLECYQSSVGTLLGLAPTHHIVMENLLYGKEENWEDWDLKPQSYFYPERDIADGALTSEATKNKLADDFDDKIVLTLDQAEDLKAQLQKDTKSLMDCNCVDYSLMLVRIPVATAPTNEDLPAKGKTPLVPPGPPSWRVSVKSADGKWIYRAALLDFFWSKHKVHAKAMTALISAYNVVDKQGHMSVTTDSTEYRNRFLSMVADFIEVHEAAQDPFAG</sequence>
<dbReference type="GO" id="GO:0016308">
    <property type="term" value="F:1-phosphatidylinositol-4-phosphate 5-kinase activity"/>
    <property type="evidence" value="ECO:0007669"/>
    <property type="project" value="TreeGrafter"/>
</dbReference>
<dbReference type="InterPro" id="IPR027484">
    <property type="entry name" value="PInositol-4-P-5-kinase_N"/>
</dbReference>
<dbReference type="PANTHER" id="PTHR23086:SF126">
    <property type="entry name" value="PIPK DOMAIN-CONTAINING PROTEIN"/>
    <property type="match status" value="1"/>
</dbReference>
<dbReference type="AlphaFoldDB" id="A0A9Q9AI60"/>
<dbReference type="OrthoDB" id="70770at2759"/>
<reference evidence="3" key="1">
    <citation type="submission" date="2022-06" db="EMBL/GenBank/DDBJ databases">
        <title>Complete genome sequences of two strains of the flax pathogen Septoria linicola.</title>
        <authorList>
            <person name="Lapalu N."/>
            <person name="Simon A."/>
            <person name="Demenou B."/>
            <person name="Paumier D."/>
            <person name="Guillot M.-P."/>
            <person name="Gout L."/>
            <person name="Valade R."/>
        </authorList>
    </citation>
    <scope>NUCLEOTIDE SEQUENCE</scope>
    <source>
        <strain evidence="3">SE15195</strain>
    </source>
</reference>
<accession>A0A9Q9AI60</accession>
<dbReference type="InterPro" id="IPR002498">
    <property type="entry name" value="PInositol-4-P-4/5-kinase_core"/>
</dbReference>
<proteinExistence type="predicted"/>
<keyword evidence="1" id="KW-0808">Transferase</keyword>
<dbReference type="PANTHER" id="PTHR23086">
    <property type="entry name" value="PHOSPHATIDYLINOSITOL-4-PHOSPHATE 5-KINASE"/>
    <property type="match status" value="1"/>
</dbReference>
<dbReference type="PROSITE" id="PS51455">
    <property type="entry name" value="PIPK"/>
    <property type="match status" value="1"/>
</dbReference>
<dbReference type="Gene3D" id="3.30.800.10">
    <property type="entry name" value="Phosphatidylinositol Phosphate Kinase II Beta"/>
    <property type="match status" value="1"/>
</dbReference>
<name>A0A9Q9AI60_9PEZI</name>
<dbReference type="Gene3D" id="3.30.810.10">
    <property type="entry name" value="2-Layer Sandwich"/>
    <property type="match status" value="1"/>
</dbReference>
<keyword evidence="4" id="KW-1185">Reference proteome</keyword>
<keyword evidence="1" id="KW-0067">ATP-binding</keyword>